<feature type="domain" description="Response regulatory" evidence="7">
    <location>
        <begin position="10"/>
        <end position="126"/>
    </location>
</feature>
<dbReference type="OrthoDB" id="9814761at2"/>
<dbReference type="PROSITE" id="PS50045">
    <property type="entry name" value="SIGMA54_INTERACT_4"/>
    <property type="match status" value="1"/>
</dbReference>
<keyword evidence="2" id="KW-0067">ATP-binding</keyword>
<evidence type="ECO:0000256" key="3">
    <source>
        <dbReference type="ARBA" id="ARBA00023015"/>
    </source>
</evidence>
<dbReference type="PROSITE" id="PS00675">
    <property type="entry name" value="SIGMA54_INTERACT_1"/>
    <property type="match status" value="1"/>
</dbReference>
<name>A0A1X0XK38_9BACT</name>
<dbReference type="SMART" id="SM00382">
    <property type="entry name" value="AAA"/>
    <property type="match status" value="1"/>
</dbReference>
<dbReference type="Gene3D" id="3.40.50.300">
    <property type="entry name" value="P-loop containing nucleotide triphosphate hydrolases"/>
    <property type="match status" value="1"/>
</dbReference>
<evidence type="ECO:0000256" key="2">
    <source>
        <dbReference type="ARBA" id="ARBA00022840"/>
    </source>
</evidence>
<evidence type="ECO:0000313" key="8">
    <source>
        <dbReference type="EMBL" id="ORJ53223.1"/>
    </source>
</evidence>
<dbReference type="Gene3D" id="3.40.50.2300">
    <property type="match status" value="1"/>
</dbReference>
<dbReference type="STRING" id="1969733.B5V00_16495"/>
<dbReference type="SUPFAM" id="SSF52172">
    <property type="entry name" value="CheY-like"/>
    <property type="match status" value="1"/>
</dbReference>
<evidence type="ECO:0000259" key="6">
    <source>
        <dbReference type="PROSITE" id="PS50045"/>
    </source>
</evidence>
<dbReference type="PANTHER" id="PTHR32071:SF13">
    <property type="entry name" value="RESPONSE REGULATOR HSFA"/>
    <property type="match status" value="1"/>
</dbReference>
<keyword evidence="4" id="KW-0804">Transcription</keyword>
<dbReference type="AlphaFoldDB" id="A0A1X0XK38"/>
<protein>
    <submittedName>
        <fullName evidence="8">Two-component system response regulator</fullName>
    </submittedName>
</protein>
<keyword evidence="3" id="KW-0805">Transcription regulation</keyword>
<dbReference type="GO" id="GO:0006355">
    <property type="term" value="P:regulation of DNA-templated transcription"/>
    <property type="evidence" value="ECO:0007669"/>
    <property type="project" value="InterPro"/>
</dbReference>
<keyword evidence="5" id="KW-0597">Phosphoprotein</keyword>
<dbReference type="GO" id="GO:0000160">
    <property type="term" value="P:phosphorelay signal transduction system"/>
    <property type="evidence" value="ECO:0007669"/>
    <property type="project" value="InterPro"/>
</dbReference>
<accession>A0A1X0XK38</accession>
<dbReference type="EMBL" id="NAAD01000041">
    <property type="protein sequence ID" value="ORJ53223.1"/>
    <property type="molecule type" value="Genomic_DNA"/>
</dbReference>
<sequence>MSATVYPPCPILMVDDEPAWLRSMAIMLERLGGIGNIESCSDSREVMTRLASREYSLVLLDNIMPHRSGMELLPEIVENYPSLPVIMLTGINQVDTAVACIKSGAFDYFVKTSEDERLVAGVQRALRMQEIAYENRKLRDGLIRGTLEHPDAFRDIVTENPRMRSLLHYAEAIAGSSQPVLITGESGVGKELVAKAIHQVGRPKGPWVAVNIAGLDDTIFADTLFGHARGAFTDADHARPGLIDQARGGTLFLDEIGSLNLDSQAKLLRVLQDGEYYPLGSDRPKRMLARVVVATNEELAELQQQGKFRKDLFFRLRTHHLHIPPLRERNGDLRVLTDHFLAEAAAEFGKVKPTPPRELDTLLRSYDFPGNVRELRSMVYDAVAMHRGRKLSMDAFKRAMGIGFDGPAVESDDPENGHDPIRFGGQLPTLRAAAEALVEEAMRRADGNQGIAASMLGISRPALNKRLKKMHEGED</sequence>
<comment type="caution">
    <text evidence="8">The sequence shown here is derived from an EMBL/GenBank/DDBJ whole genome shotgun (WGS) entry which is preliminary data.</text>
</comment>
<dbReference type="GO" id="GO:0043565">
    <property type="term" value="F:sequence-specific DNA binding"/>
    <property type="evidence" value="ECO:0007669"/>
    <property type="project" value="InterPro"/>
</dbReference>
<keyword evidence="9" id="KW-1185">Reference proteome</keyword>
<evidence type="ECO:0000313" key="9">
    <source>
        <dbReference type="Proteomes" id="UP000193136"/>
    </source>
</evidence>
<dbReference type="SMART" id="SM00448">
    <property type="entry name" value="REC"/>
    <property type="match status" value="1"/>
</dbReference>
<dbReference type="InterPro" id="IPR011006">
    <property type="entry name" value="CheY-like_superfamily"/>
</dbReference>
<evidence type="ECO:0000259" key="7">
    <source>
        <dbReference type="PROSITE" id="PS50110"/>
    </source>
</evidence>
<keyword evidence="1" id="KW-0547">Nucleotide-binding</keyword>
<organism evidence="8 9">
    <name type="scientific">Geothermobacter hydrogeniphilus</name>
    <dbReference type="NCBI Taxonomy" id="1969733"/>
    <lineage>
        <taxon>Bacteria</taxon>
        <taxon>Pseudomonadati</taxon>
        <taxon>Thermodesulfobacteriota</taxon>
        <taxon>Desulfuromonadia</taxon>
        <taxon>Desulfuromonadales</taxon>
        <taxon>Geothermobacteraceae</taxon>
        <taxon>Geothermobacter</taxon>
    </lineage>
</organism>
<evidence type="ECO:0000256" key="5">
    <source>
        <dbReference type="PROSITE-ProRule" id="PRU00169"/>
    </source>
</evidence>
<dbReference type="InterPro" id="IPR002078">
    <property type="entry name" value="Sigma_54_int"/>
</dbReference>
<dbReference type="RefSeq" id="WP_085011908.1">
    <property type="nucleotide sequence ID" value="NZ_NAAD01000041.1"/>
</dbReference>
<dbReference type="PANTHER" id="PTHR32071">
    <property type="entry name" value="TRANSCRIPTIONAL REGULATORY PROTEIN"/>
    <property type="match status" value="1"/>
</dbReference>
<dbReference type="Pfam" id="PF00072">
    <property type="entry name" value="Response_reg"/>
    <property type="match status" value="1"/>
</dbReference>
<dbReference type="Gene3D" id="1.10.10.60">
    <property type="entry name" value="Homeodomain-like"/>
    <property type="match status" value="1"/>
</dbReference>
<dbReference type="PROSITE" id="PS50110">
    <property type="entry name" value="RESPONSE_REGULATORY"/>
    <property type="match status" value="1"/>
</dbReference>
<dbReference type="SUPFAM" id="SSF46689">
    <property type="entry name" value="Homeodomain-like"/>
    <property type="match status" value="1"/>
</dbReference>
<feature type="modified residue" description="4-aspartylphosphate" evidence="5">
    <location>
        <position position="61"/>
    </location>
</feature>
<gene>
    <name evidence="8" type="ORF">B5V00_16495</name>
</gene>
<dbReference type="InterPro" id="IPR001789">
    <property type="entry name" value="Sig_transdc_resp-reg_receiver"/>
</dbReference>
<dbReference type="InterPro" id="IPR058031">
    <property type="entry name" value="AAA_lid_NorR"/>
</dbReference>
<dbReference type="Gene3D" id="1.10.8.60">
    <property type="match status" value="1"/>
</dbReference>
<dbReference type="Pfam" id="PF25601">
    <property type="entry name" value="AAA_lid_14"/>
    <property type="match status" value="1"/>
</dbReference>
<dbReference type="GO" id="GO:0005524">
    <property type="term" value="F:ATP binding"/>
    <property type="evidence" value="ECO:0007669"/>
    <property type="project" value="UniProtKB-KW"/>
</dbReference>
<dbReference type="Pfam" id="PF02954">
    <property type="entry name" value="HTH_8"/>
    <property type="match status" value="1"/>
</dbReference>
<dbReference type="FunFam" id="3.40.50.300:FF:000006">
    <property type="entry name" value="DNA-binding transcriptional regulator NtrC"/>
    <property type="match status" value="1"/>
</dbReference>
<dbReference type="InterPro" id="IPR009057">
    <property type="entry name" value="Homeodomain-like_sf"/>
</dbReference>
<evidence type="ECO:0000256" key="4">
    <source>
        <dbReference type="ARBA" id="ARBA00023163"/>
    </source>
</evidence>
<dbReference type="InterPro" id="IPR025662">
    <property type="entry name" value="Sigma_54_int_dom_ATP-bd_1"/>
</dbReference>
<reference evidence="8 9" key="1">
    <citation type="submission" date="2017-03" db="EMBL/GenBank/DDBJ databases">
        <title>Genome sequence of Geothermobacter sp. EPR-M, Deep-Sea Iron Reducer.</title>
        <authorList>
            <person name="Tully B."/>
            <person name="Savalia P."/>
            <person name="Abuyen K."/>
            <person name="Baughan C."/>
            <person name="Romero E."/>
            <person name="Ronkowski C."/>
            <person name="Torres B."/>
            <person name="Tremblay J."/>
            <person name="Trujillo A."/>
            <person name="Tyler M."/>
            <person name="Perez-Rodriguez I."/>
            <person name="Amend J."/>
        </authorList>
    </citation>
    <scope>NUCLEOTIDE SEQUENCE [LARGE SCALE GENOMIC DNA]</scope>
    <source>
        <strain evidence="8 9">EPR-M</strain>
    </source>
</reference>
<feature type="domain" description="Sigma-54 factor interaction" evidence="6">
    <location>
        <begin position="156"/>
        <end position="384"/>
    </location>
</feature>
<proteinExistence type="predicted"/>
<dbReference type="InterPro" id="IPR003593">
    <property type="entry name" value="AAA+_ATPase"/>
</dbReference>
<dbReference type="InterPro" id="IPR002197">
    <property type="entry name" value="HTH_Fis"/>
</dbReference>
<dbReference type="Pfam" id="PF00158">
    <property type="entry name" value="Sigma54_activat"/>
    <property type="match status" value="1"/>
</dbReference>
<dbReference type="PRINTS" id="PR01590">
    <property type="entry name" value="HTHFIS"/>
</dbReference>
<dbReference type="InterPro" id="IPR027417">
    <property type="entry name" value="P-loop_NTPase"/>
</dbReference>
<dbReference type="CDD" id="cd00009">
    <property type="entry name" value="AAA"/>
    <property type="match status" value="1"/>
</dbReference>
<dbReference type="SUPFAM" id="SSF52540">
    <property type="entry name" value="P-loop containing nucleoside triphosphate hydrolases"/>
    <property type="match status" value="1"/>
</dbReference>
<dbReference type="Proteomes" id="UP000193136">
    <property type="component" value="Unassembled WGS sequence"/>
</dbReference>
<evidence type="ECO:0000256" key="1">
    <source>
        <dbReference type="ARBA" id="ARBA00022741"/>
    </source>
</evidence>